<proteinExistence type="predicted"/>
<reference evidence="2" key="3">
    <citation type="journal article" name="Syst. Appl. Microbiol.">
        <title>Streptomyces alkaliterrae sp. nov., isolated from an alkaline soil, and emended descriptions of Streptomyces alkaliphilus, Streptomyces calidiresistens and Streptomyces durbertensis.</title>
        <authorList>
            <person name="Swiecimska M."/>
            <person name="Golinska P."/>
            <person name="Nouioui I."/>
            <person name="Wypij M."/>
            <person name="Rai M."/>
            <person name="Sangal V."/>
            <person name="Goodfellow M."/>
        </authorList>
    </citation>
    <scope>NUCLEOTIDE SEQUENCE</scope>
    <source>
        <strain evidence="2">OF8</strain>
    </source>
</reference>
<dbReference type="EMBL" id="JABJXA010000060">
    <property type="protein sequence ID" value="MBB1259633.1"/>
    <property type="molecule type" value="Genomic_DNA"/>
</dbReference>
<feature type="region of interest" description="Disordered" evidence="1">
    <location>
        <begin position="169"/>
        <end position="198"/>
    </location>
</feature>
<keyword evidence="4" id="KW-1185">Reference proteome</keyword>
<dbReference type="SUPFAM" id="SSF46785">
    <property type="entry name" value="Winged helix' DNA-binding domain"/>
    <property type="match status" value="1"/>
</dbReference>
<dbReference type="OrthoDB" id="4550567at2"/>
<gene>
    <name evidence="3" type="ORF">FNX44_003570</name>
    <name evidence="2" type="ORF">H3147_12435</name>
</gene>
<dbReference type="EMBL" id="VJYK02000020">
    <property type="protein sequence ID" value="MQS00967.1"/>
    <property type="molecule type" value="Genomic_DNA"/>
</dbReference>
<evidence type="ECO:0000313" key="4">
    <source>
        <dbReference type="Proteomes" id="UP000320857"/>
    </source>
</evidence>
<comment type="caution">
    <text evidence="3">The sequence shown here is derived from an EMBL/GenBank/DDBJ whole genome shotgun (WGS) entry which is preliminary data.</text>
</comment>
<evidence type="ECO:0000313" key="5">
    <source>
        <dbReference type="Proteomes" id="UP000517765"/>
    </source>
</evidence>
<dbReference type="AlphaFoldDB" id="A0A5P0YMR5"/>
<reference evidence="3 4" key="1">
    <citation type="submission" date="2019-10" db="EMBL/GenBank/DDBJ databases">
        <title>Streptomyces sp. nov., a novel actinobacterium isolated from alkaline environment.</title>
        <authorList>
            <person name="Golinska P."/>
        </authorList>
    </citation>
    <scope>NUCLEOTIDE SEQUENCE [LARGE SCALE GENOMIC DNA]</scope>
    <source>
        <strain evidence="3 4">OF1</strain>
    </source>
</reference>
<dbReference type="InterPro" id="IPR036390">
    <property type="entry name" value="WH_DNA-bd_sf"/>
</dbReference>
<evidence type="ECO:0000256" key="1">
    <source>
        <dbReference type="SAM" id="MobiDB-lite"/>
    </source>
</evidence>
<protein>
    <submittedName>
        <fullName evidence="2">Winged helix-turn-helix transcriptional regulator</fullName>
    </submittedName>
</protein>
<accession>A0A5P0YMR5</accession>
<dbReference type="RefSeq" id="WP_143646446.1">
    <property type="nucleotide sequence ID" value="NZ_JABJXA010000060.1"/>
</dbReference>
<dbReference type="Proteomes" id="UP000320857">
    <property type="component" value="Unassembled WGS sequence"/>
</dbReference>
<dbReference type="Gene3D" id="1.10.10.10">
    <property type="entry name" value="Winged helix-like DNA-binding domain superfamily/Winged helix DNA-binding domain"/>
    <property type="match status" value="1"/>
</dbReference>
<name>A0A5P0YMR5_9ACTN</name>
<sequence>MTTTQPHTATDTTTEATTSGEFVEEFADEELLHHPMGYWTGVAGEVIVAHINRTMREGLGIGQPHAWVLSHLFEEDDGLTRAELAAKIARKRPMVDTDVVAPAAEELLVRGWLVEKAGRLALTAEGHATHDRLHADVVPGALAALRRGVSDDDYVRTVRVLRRMIHNGGGDTSFGGLPPGASRGRRPVDNQEKSSQLT</sequence>
<reference evidence="5" key="2">
    <citation type="submission" date="2020-05" db="EMBL/GenBank/DDBJ databases">
        <title>Classification of alakaliphilic streptomycetes isolated from an alkaline soil next to Lonar Crater, India and a proposal for the recognition of Streptomyces alkaliterrae sp. nov.</title>
        <authorList>
            <person name="Golinska P."/>
        </authorList>
    </citation>
    <scope>NUCLEOTIDE SEQUENCE [LARGE SCALE GENOMIC DNA]</scope>
    <source>
        <strain evidence="5">OF8</strain>
    </source>
</reference>
<organism evidence="3 4">
    <name type="scientific">Streptomyces alkaliterrae</name>
    <dbReference type="NCBI Taxonomy" id="2213162"/>
    <lineage>
        <taxon>Bacteria</taxon>
        <taxon>Bacillati</taxon>
        <taxon>Actinomycetota</taxon>
        <taxon>Actinomycetes</taxon>
        <taxon>Kitasatosporales</taxon>
        <taxon>Streptomycetaceae</taxon>
        <taxon>Streptomyces</taxon>
    </lineage>
</organism>
<evidence type="ECO:0000313" key="2">
    <source>
        <dbReference type="EMBL" id="MBB1259633.1"/>
    </source>
</evidence>
<evidence type="ECO:0000313" key="3">
    <source>
        <dbReference type="EMBL" id="MQS00967.1"/>
    </source>
</evidence>
<dbReference type="InterPro" id="IPR036388">
    <property type="entry name" value="WH-like_DNA-bd_sf"/>
</dbReference>
<dbReference type="Proteomes" id="UP000517765">
    <property type="component" value="Unassembled WGS sequence"/>
</dbReference>